<evidence type="ECO:0000313" key="7">
    <source>
        <dbReference type="EMBL" id="SEA56683.1"/>
    </source>
</evidence>
<dbReference type="Proteomes" id="UP000198846">
    <property type="component" value="Unassembled WGS sequence"/>
</dbReference>
<protein>
    <submittedName>
        <fullName evidence="7">Membrane protein involved in the export of O-antigen and teichoic acid</fullName>
    </submittedName>
</protein>
<name>A0A1H4C8K9_BIZPA</name>
<dbReference type="STRING" id="283786.SAMN04487990_11865"/>
<dbReference type="PANTHER" id="PTHR30250:SF11">
    <property type="entry name" value="O-ANTIGEN TRANSPORTER-RELATED"/>
    <property type="match status" value="1"/>
</dbReference>
<dbReference type="EMBL" id="FNQK01000018">
    <property type="protein sequence ID" value="SEA56683.1"/>
    <property type="molecule type" value="Genomic_DNA"/>
</dbReference>
<evidence type="ECO:0000256" key="5">
    <source>
        <dbReference type="ARBA" id="ARBA00023136"/>
    </source>
</evidence>
<dbReference type="AlphaFoldDB" id="A0A1H4C8K9"/>
<feature type="transmembrane region" description="Helical" evidence="6">
    <location>
        <begin position="296"/>
        <end position="319"/>
    </location>
</feature>
<dbReference type="CDD" id="cd13128">
    <property type="entry name" value="MATE_Wzx_like"/>
    <property type="match status" value="1"/>
</dbReference>
<organism evidence="7 8">
    <name type="scientific">Bizionia paragorgiae</name>
    <dbReference type="NCBI Taxonomy" id="283786"/>
    <lineage>
        <taxon>Bacteria</taxon>
        <taxon>Pseudomonadati</taxon>
        <taxon>Bacteroidota</taxon>
        <taxon>Flavobacteriia</taxon>
        <taxon>Flavobacteriales</taxon>
        <taxon>Flavobacteriaceae</taxon>
        <taxon>Bizionia</taxon>
    </lineage>
</organism>
<keyword evidence="5 6" id="KW-0472">Membrane</keyword>
<keyword evidence="2" id="KW-1003">Cell membrane</keyword>
<feature type="transmembrane region" description="Helical" evidence="6">
    <location>
        <begin position="331"/>
        <end position="348"/>
    </location>
</feature>
<evidence type="ECO:0000256" key="1">
    <source>
        <dbReference type="ARBA" id="ARBA00004651"/>
    </source>
</evidence>
<evidence type="ECO:0000256" key="2">
    <source>
        <dbReference type="ARBA" id="ARBA00022475"/>
    </source>
</evidence>
<evidence type="ECO:0000256" key="6">
    <source>
        <dbReference type="SAM" id="Phobius"/>
    </source>
</evidence>
<keyword evidence="8" id="KW-1185">Reference proteome</keyword>
<keyword evidence="3 6" id="KW-0812">Transmembrane</keyword>
<accession>A0A1H4C8K9</accession>
<dbReference type="OrthoDB" id="103403at2"/>
<dbReference type="InterPro" id="IPR050833">
    <property type="entry name" value="Poly_Biosynth_Transport"/>
</dbReference>
<feature type="transmembrane region" description="Helical" evidence="6">
    <location>
        <begin position="169"/>
        <end position="191"/>
    </location>
</feature>
<feature type="transmembrane region" description="Helical" evidence="6">
    <location>
        <begin position="143"/>
        <end position="163"/>
    </location>
</feature>
<comment type="subcellular location">
    <subcellularLocation>
        <location evidence="1">Cell membrane</location>
        <topology evidence="1">Multi-pass membrane protein</topology>
    </subcellularLocation>
</comment>
<evidence type="ECO:0000256" key="3">
    <source>
        <dbReference type="ARBA" id="ARBA00022692"/>
    </source>
</evidence>
<feature type="transmembrane region" description="Helical" evidence="6">
    <location>
        <begin position="360"/>
        <end position="379"/>
    </location>
</feature>
<dbReference type="Pfam" id="PF01943">
    <property type="entry name" value="Polysacc_synt"/>
    <property type="match status" value="1"/>
</dbReference>
<gene>
    <name evidence="7" type="ORF">SAMN04487990_11865</name>
</gene>
<dbReference type="InterPro" id="IPR002797">
    <property type="entry name" value="Polysacc_synth"/>
</dbReference>
<dbReference type="RefSeq" id="WP_092135916.1">
    <property type="nucleotide sequence ID" value="NZ_FNQK01000018.1"/>
</dbReference>
<reference evidence="7 8" key="1">
    <citation type="submission" date="2016-10" db="EMBL/GenBank/DDBJ databases">
        <authorList>
            <person name="de Groot N.N."/>
        </authorList>
    </citation>
    <scope>NUCLEOTIDE SEQUENCE [LARGE SCALE GENOMIC DNA]</scope>
    <source>
        <strain evidence="7 8">DSM 23842</strain>
    </source>
</reference>
<feature type="transmembrane region" description="Helical" evidence="6">
    <location>
        <begin position="80"/>
        <end position="106"/>
    </location>
</feature>
<feature type="transmembrane region" description="Helical" evidence="6">
    <location>
        <begin position="112"/>
        <end position="136"/>
    </location>
</feature>
<feature type="transmembrane region" description="Helical" evidence="6">
    <location>
        <begin position="252"/>
        <end position="275"/>
    </location>
</feature>
<feature type="transmembrane region" description="Helical" evidence="6">
    <location>
        <begin position="212"/>
        <end position="232"/>
    </location>
</feature>
<dbReference type="PANTHER" id="PTHR30250">
    <property type="entry name" value="PST FAMILY PREDICTED COLANIC ACID TRANSPORTER"/>
    <property type="match status" value="1"/>
</dbReference>
<evidence type="ECO:0000256" key="4">
    <source>
        <dbReference type="ARBA" id="ARBA00022989"/>
    </source>
</evidence>
<sequence>MPLFSKKDFANTKWYILEKICQLIVGIYITPKIFNSLGAFNSGELEISKAIVGVLTPFFFLGLSAICIRELVFKPKLKHSIIGTTLILRFFSFLVVSLCLLTYTYFTNTSEITLIVLILAFSYLFKISDVIEYFFVATKKYKIVFYCKITTLALVLAAQYYGVQNNFGAFYFAALLCFEFAVQTLIYLGVITLSKQLYFKQLKWSSKLAKDLIKSAFPLLVSNFIIVFYLAIDDFFINHYLGNSANGVFSVVDFLVIFITWNIGAAFIYGLYPALAECYLDNKELYLKRLKFMSKILLVYGLCIGLFYTFFADFIVTTYYDDSFKSATRPLKIFAWSPLFIFIGMLFEKHLVNQNKLHRNVYRFVLGCVVNSILCFLLIPKYELIGAAFAVLISHFVTNIVFILLYKSYRTHIKTFLLANH</sequence>
<evidence type="ECO:0000313" key="8">
    <source>
        <dbReference type="Proteomes" id="UP000198846"/>
    </source>
</evidence>
<keyword evidence="4 6" id="KW-1133">Transmembrane helix</keyword>
<feature type="transmembrane region" description="Helical" evidence="6">
    <location>
        <begin position="385"/>
        <end position="406"/>
    </location>
</feature>
<feature type="transmembrane region" description="Helical" evidence="6">
    <location>
        <begin position="50"/>
        <end position="68"/>
    </location>
</feature>
<dbReference type="GO" id="GO:0005886">
    <property type="term" value="C:plasma membrane"/>
    <property type="evidence" value="ECO:0007669"/>
    <property type="project" value="UniProtKB-SubCell"/>
</dbReference>
<proteinExistence type="predicted"/>